<dbReference type="Gene3D" id="3.40.50.1010">
    <property type="entry name" value="5'-nuclease"/>
    <property type="match status" value="1"/>
</dbReference>
<proteinExistence type="predicted"/>
<dbReference type="Pfam" id="PF01936">
    <property type="entry name" value="NYN"/>
    <property type="match status" value="1"/>
</dbReference>
<comment type="caution">
    <text evidence="2">The sequence shown here is derived from an EMBL/GenBank/DDBJ whole genome shotgun (WGS) entry which is preliminary data.</text>
</comment>
<evidence type="ECO:0000313" key="2">
    <source>
        <dbReference type="EMBL" id="PIU36333.1"/>
    </source>
</evidence>
<dbReference type="EMBL" id="PEWZ01000010">
    <property type="protein sequence ID" value="PIU36333.1"/>
    <property type="molecule type" value="Genomic_DNA"/>
</dbReference>
<name>A0A2M6YS79_9BACT</name>
<dbReference type="InterPro" id="IPR047140">
    <property type="entry name" value="LabA"/>
</dbReference>
<dbReference type="GO" id="GO:0004540">
    <property type="term" value="F:RNA nuclease activity"/>
    <property type="evidence" value="ECO:0007669"/>
    <property type="project" value="InterPro"/>
</dbReference>
<dbReference type="PANTHER" id="PTHR35458">
    <property type="entry name" value="SLR0755 PROTEIN"/>
    <property type="match status" value="1"/>
</dbReference>
<organism evidence="2 3">
    <name type="scientific">Candidatus Shapirobacteria bacterium CG07_land_8_20_14_0_80_39_18</name>
    <dbReference type="NCBI Taxonomy" id="1974882"/>
    <lineage>
        <taxon>Bacteria</taxon>
        <taxon>Candidatus Shapironibacteriota</taxon>
    </lineage>
</organism>
<dbReference type="AlphaFoldDB" id="A0A2M6YS79"/>
<evidence type="ECO:0000259" key="1">
    <source>
        <dbReference type="Pfam" id="PF01936"/>
    </source>
</evidence>
<dbReference type="InterPro" id="IPR021139">
    <property type="entry name" value="NYN"/>
</dbReference>
<gene>
    <name evidence="2" type="ORF">COT03_00125</name>
</gene>
<dbReference type="Proteomes" id="UP000229502">
    <property type="component" value="Unassembled WGS sequence"/>
</dbReference>
<reference evidence="3" key="1">
    <citation type="submission" date="2017-09" db="EMBL/GenBank/DDBJ databases">
        <title>Depth-based differentiation of microbial function through sediment-hosted aquifers and enrichment of novel symbionts in the deep terrestrial subsurface.</title>
        <authorList>
            <person name="Probst A.J."/>
            <person name="Ladd B."/>
            <person name="Jarett J.K."/>
            <person name="Geller-Mcgrath D.E."/>
            <person name="Sieber C.M.K."/>
            <person name="Emerson J.B."/>
            <person name="Anantharaman K."/>
            <person name="Thomas B.C."/>
            <person name="Malmstrom R."/>
            <person name="Stieglmeier M."/>
            <person name="Klingl A."/>
            <person name="Woyke T."/>
            <person name="Ryan C.M."/>
            <person name="Banfield J.F."/>
        </authorList>
    </citation>
    <scope>NUCLEOTIDE SEQUENCE [LARGE SCALE GENOMIC DNA]</scope>
</reference>
<accession>A0A2M6YS79</accession>
<sequence length="170" mass="20103">MDKIYAFIDSQNLNLGTSKDIFRGRKKIYTGWKLDYKRFRRYLADKFRVTKVFLFIGYIKQNQKLYNKLRSFGFELVFKPTVKDSQGKPKGNVDAELVLHAAAIEYTKYDKAVIVSGDGDFYCLYEYLEKRKKLLGIIIPNEKSESSLLKPFQKYKTFIFFEKDKLELKP</sequence>
<evidence type="ECO:0000313" key="3">
    <source>
        <dbReference type="Proteomes" id="UP000229502"/>
    </source>
</evidence>
<dbReference type="PANTHER" id="PTHR35458:SF8">
    <property type="entry name" value="SLR0650 PROTEIN"/>
    <property type="match status" value="1"/>
</dbReference>
<feature type="domain" description="NYN" evidence="1">
    <location>
        <begin position="4"/>
        <end position="149"/>
    </location>
</feature>
<protein>
    <recommendedName>
        <fullName evidence="1">NYN domain-containing protein</fullName>
    </recommendedName>
</protein>